<dbReference type="GeneTree" id="ENSGT00940000163805"/>
<dbReference type="GO" id="GO:0007338">
    <property type="term" value="P:single fertilization"/>
    <property type="evidence" value="ECO:0007669"/>
    <property type="project" value="UniProtKB-KW"/>
</dbReference>
<dbReference type="SMART" id="SM00059">
    <property type="entry name" value="FN2"/>
    <property type="match status" value="2"/>
</dbReference>
<dbReference type="PROSITE" id="PS51092">
    <property type="entry name" value="FN2_2"/>
    <property type="match status" value="2"/>
</dbReference>
<dbReference type="OrthoDB" id="406838at2759"/>
<dbReference type="AlphaFoldDB" id="A0A8D2D1W1"/>
<reference evidence="8" key="1">
    <citation type="submission" date="2025-08" db="UniProtKB">
        <authorList>
            <consortium name="Ensembl"/>
        </authorList>
    </citation>
    <scope>IDENTIFICATION</scope>
</reference>
<dbReference type="GO" id="GO:0005576">
    <property type="term" value="C:extracellular region"/>
    <property type="evidence" value="ECO:0007669"/>
    <property type="project" value="UniProtKB-SubCell"/>
</dbReference>
<dbReference type="SUPFAM" id="SSF57440">
    <property type="entry name" value="Kringle-like"/>
    <property type="match status" value="2"/>
</dbReference>
<organism evidence="8 9">
    <name type="scientific">Sciurus vulgaris</name>
    <name type="common">Eurasian red squirrel</name>
    <dbReference type="NCBI Taxonomy" id="55149"/>
    <lineage>
        <taxon>Eukaryota</taxon>
        <taxon>Metazoa</taxon>
        <taxon>Chordata</taxon>
        <taxon>Craniata</taxon>
        <taxon>Vertebrata</taxon>
        <taxon>Euteleostomi</taxon>
        <taxon>Mammalia</taxon>
        <taxon>Eutheria</taxon>
        <taxon>Euarchontoglires</taxon>
        <taxon>Glires</taxon>
        <taxon>Rodentia</taxon>
        <taxon>Sciuromorpha</taxon>
        <taxon>Sciuridae</taxon>
        <taxon>Sciurinae</taxon>
        <taxon>Sciurini</taxon>
        <taxon>Sciurus</taxon>
    </lineage>
</organism>
<evidence type="ECO:0000256" key="3">
    <source>
        <dbReference type="ARBA" id="ARBA00022525"/>
    </source>
</evidence>
<evidence type="ECO:0000313" key="9">
    <source>
        <dbReference type="Proteomes" id="UP000694564"/>
    </source>
</evidence>
<evidence type="ECO:0000256" key="6">
    <source>
        <dbReference type="PROSITE-ProRule" id="PRU00479"/>
    </source>
</evidence>
<dbReference type="Ensembl" id="ENSSVLT00005020322.1">
    <property type="protein sequence ID" value="ENSSVLP00005018258.1"/>
    <property type="gene ID" value="ENSSVLG00005014636.1"/>
</dbReference>
<feature type="domain" description="Fibronectin type-II" evidence="7">
    <location>
        <begin position="25"/>
        <end position="69"/>
    </location>
</feature>
<keyword evidence="4" id="KW-0677">Repeat</keyword>
<keyword evidence="3" id="KW-0964">Secreted</keyword>
<feature type="domain" description="Fibronectin type-II" evidence="7">
    <location>
        <begin position="70"/>
        <end position="118"/>
    </location>
</feature>
<comment type="caution">
    <text evidence="6">Lacks conserved residue(s) required for the propagation of feature annotation.</text>
</comment>
<dbReference type="Proteomes" id="UP000694564">
    <property type="component" value="Chromosome 17"/>
</dbReference>
<dbReference type="GO" id="GO:0008201">
    <property type="term" value="F:heparin binding"/>
    <property type="evidence" value="ECO:0007669"/>
    <property type="project" value="Ensembl"/>
</dbReference>
<evidence type="ECO:0000313" key="8">
    <source>
        <dbReference type="Ensembl" id="ENSSVLP00005018258.1"/>
    </source>
</evidence>
<feature type="disulfide bond" evidence="6">
    <location>
        <begin position="75"/>
        <end position="101"/>
    </location>
</feature>
<proteinExistence type="inferred from homology"/>
<keyword evidence="9" id="KW-1185">Reference proteome</keyword>
<reference evidence="8" key="2">
    <citation type="submission" date="2025-09" db="UniProtKB">
        <authorList>
            <consortium name="Ensembl"/>
        </authorList>
    </citation>
    <scope>IDENTIFICATION</scope>
</reference>
<dbReference type="InterPro" id="IPR036943">
    <property type="entry name" value="FN_type2_sf"/>
</dbReference>
<keyword evidence="5 6" id="KW-1015">Disulfide bond</keyword>
<evidence type="ECO:0000256" key="2">
    <source>
        <dbReference type="ARBA" id="ARBA00010011"/>
    </source>
</evidence>
<dbReference type="PANTHER" id="PTHR22918:SF5">
    <property type="entry name" value="BINDER OF SPERM PROTEIN HOMOLOG 2"/>
    <property type="match status" value="1"/>
</dbReference>
<evidence type="ECO:0000259" key="7">
    <source>
        <dbReference type="PROSITE" id="PS51092"/>
    </source>
</evidence>
<evidence type="ECO:0000256" key="4">
    <source>
        <dbReference type="ARBA" id="ARBA00022737"/>
    </source>
</evidence>
<dbReference type="Gene3D" id="2.10.10.10">
    <property type="entry name" value="Fibronectin, type II, collagen-binding"/>
    <property type="match status" value="2"/>
</dbReference>
<accession>A0A8D2D1W1</accession>
<dbReference type="GO" id="GO:0009986">
    <property type="term" value="C:cell surface"/>
    <property type="evidence" value="ECO:0007669"/>
    <property type="project" value="TreeGrafter"/>
</dbReference>
<dbReference type="InterPro" id="IPR051666">
    <property type="entry name" value="SP_Capacitation_Regulator"/>
</dbReference>
<evidence type="ECO:0000256" key="1">
    <source>
        <dbReference type="ARBA" id="ARBA00004613"/>
    </source>
</evidence>
<dbReference type="PANTHER" id="PTHR22918">
    <property type="entry name" value="SEMINAL PLASMA PROTEIN"/>
    <property type="match status" value="1"/>
</dbReference>
<name>A0A8D2D1W1_SCIVU</name>
<comment type="similarity">
    <text evidence="2">Belongs to the seminal plasma protein family.</text>
</comment>
<evidence type="ECO:0000256" key="5">
    <source>
        <dbReference type="ARBA" id="ARBA00023157"/>
    </source>
</evidence>
<sequence length="120" mass="14272">MYVIILIGLNQCLLHILHPHILIEIFMDPCIFPFTYNDVAYHRCTAVHSDFDWCSLDSIFQGRWRYCTATDPPMCVFPFTFRKSTFKNCTKESFVLNRSWCSLTSDYNKDRKWKQCSPLQ</sequence>
<dbReference type="Pfam" id="PF00040">
    <property type="entry name" value="fn2"/>
    <property type="match status" value="2"/>
</dbReference>
<dbReference type="InterPro" id="IPR013806">
    <property type="entry name" value="Kringle-like"/>
</dbReference>
<dbReference type="CDD" id="cd00062">
    <property type="entry name" value="FN2"/>
    <property type="match status" value="1"/>
</dbReference>
<dbReference type="GO" id="GO:0048240">
    <property type="term" value="P:sperm capacitation"/>
    <property type="evidence" value="ECO:0007669"/>
    <property type="project" value="TreeGrafter"/>
</dbReference>
<protein>
    <recommendedName>
        <fullName evidence="7">Fibronectin type-II domain-containing protein</fullName>
    </recommendedName>
</protein>
<dbReference type="InterPro" id="IPR000562">
    <property type="entry name" value="FN_type2_dom"/>
</dbReference>
<feature type="disulfide bond" evidence="6">
    <location>
        <begin position="89"/>
        <end position="116"/>
    </location>
</feature>
<comment type="subcellular location">
    <subcellularLocation>
        <location evidence="1">Secreted</location>
    </subcellularLocation>
</comment>